<proteinExistence type="predicted"/>
<accession>A0A1M6D7Y7</accession>
<gene>
    <name evidence="2" type="ORF">SAMN02745165_00579</name>
</gene>
<evidence type="ECO:0000313" key="3">
    <source>
        <dbReference type="Proteomes" id="UP000184171"/>
    </source>
</evidence>
<dbReference type="AlphaFoldDB" id="A0A1M6D7Y7"/>
<protein>
    <submittedName>
        <fullName evidence="2">Uncharacterized protein</fullName>
    </submittedName>
</protein>
<dbReference type="EMBL" id="FQZT01000002">
    <property type="protein sequence ID" value="SHI69325.1"/>
    <property type="molecule type" value="Genomic_DNA"/>
</dbReference>
<dbReference type="Proteomes" id="UP000184171">
    <property type="component" value="Unassembled WGS sequence"/>
</dbReference>
<feature type="chain" id="PRO_5012816267" evidence="1">
    <location>
        <begin position="25"/>
        <end position="131"/>
    </location>
</feature>
<sequence>MYKKSLCFMVMVACVLMFASFSFAEDVLSDTGTAGELNIGSNANSATLDIGLSPKVVARYVTDGTTAVTAQWYAVAAAHPGGNAKYCTGQNLNNIGTASYATGTALDTTILAIPTTRASEDAFATLGWNFD</sequence>
<dbReference type="STRING" id="1122189.SAMN02745165_00579"/>
<organism evidence="2 3">
    <name type="scientific">Malonomonas rubra DSM 5091</name>
    <dbReference type="NCBI Taxonomy" id="1122189"/>
    <lineage>
        <taxon>Bacteria</taxon>
        <taxon>Pseudomonadati</taxon>
        <taxon>Thermodesulfobacteriota</taxon>
        <taxon>Desulfuromonadia</taxon>
        <taxon>Desulfuromonadales</taxon>
        <taxon>Geopsychrobacteraceae</taxon>
        <taxon>Malonomonas</taxon>
    </lineage>
</organism>
<evidence type="ECO:0000256" key="1">
    <source>
        <dbReference type="SAM" id="SignalP"/>
    </source>
</evidence>
<evidence type="ECO:0000313" key="2">
    <source>
        <dbReference type="EMBL" id="SHI69325.1"/>
    </source>
</evidence>
<dbReference type="RefSeq" id="WP_072905403.1">
    <property type="nucleotide sequence ID" value="NZ_FQZT01000002.1"/>
</dbReference>
<keyword evidence="1" id="KW-0732">Signal</keyword>
<feature type="signal peptide" evidence="1">
    <location>
        <begin position="1"/>
        <end position="24"/>
    </location>
</feature>
<dbReference type="OrthoDB" id="5405891at2"/>
<name>A0A1M6D7Y7_MALRU</name>
<reference evidence="2 3" key="1">
    <citation type="submission" date="2016-11" db="EMBL/GenBank/DDBJ databases">
        <authorList>
            <person name="Jaros S."/>
            <person name="Januszkiewicz K."/>
            <person name="Wedrychowicz H."/>
        </authorList>
    </citation>
    <scope>NUCLEOTIDE SEQUENCE [LARGE SCALE GENOMIC DNA]</scope>
    <source>
        <strain evidence="2 3">DSM 5091</strain>
    </source>
</reference>
<keyword evidence="3" id="KW-1185">Reference proteome</keyword>